<name>Q5JFQ2_THEKO</name>
<dbReference type="eggNOG" id="arCOG04079">
    <property type="taxonomic scope" value="Archaea"/>
</dbReference>
<dbReference type="PhylomeDB" id="Q5JFQ2"/>
<dbReference type="EnsemblBacteria" id="BAD84415">
    <property type="protein sequence ID" value="BAD84415"/>
    <property type="gene ID" value="TK0226"/>
</dbReference>
<dbReference type="InParanoid" id="Q5JFQ2"/>
<dbReference type="GeneID" id="78446730"/>
<gene>
    <name evidence="2" type="ordered locus">TK0226</name>
</gene>
<dbReference type="EMBL" id="AP006878">
    <property type="protein sequence ID" value="BAD84415.1"/>
    <property type="molecule type" value="Genomic_DNA"/>
</dbReference>
<evidence type="ECO:0000313" key="2">
    <source>
        <dbReference type="EMBL" id="BAD84415.1"/>
    </source>
</evidence>
<dbReference type="PATRIC" id="fig|69014.16.peg.225"/>
<evidence type="ECO:0000256" key="1">
    <source>
        <dbReference type="SAM" id="Coils"/>
    </source>
</evidence>
<organism evidence="2 3">
    <name type="scientific">Thermococcus kodakarensis (strain ATCC BAA-918 / JCM 12380 / KOD1)</name>
    <name type="common">Pyrococcus kodakaraensis (strain KOD1)</name>
    <dbReference type="NCBI Taxonomy" id="69014"/>
    <lineage>
        <taxon>Archaea</taxon>
        <taxon>Methanobacteriati</taxon>
        <taxon>Methanobacteriota</taxon>
        <taxon>Thermococci</taxon>
        <taxon>Thermococcales</taxon>
        <taxon>Thermococcaceae</taxon>
        <taxon>Thermococcus</taxon>
    </lineage>
</organism>
<keyword evidence="1" id="KW-0175">Coiled coil</keyword>
<reference evidence="2 3" key="1">
    <citation type="journal article" date="2005" name="Genome Res.">
        <title>Complete genome sequence of the hyperthermophilic archaeon Thermococcus kodakaraensis KOD1 and comparison with Pyrococcus genomes.</title>
        <authorList>
            <person name="Fukui T."/>
            <person name="Atomi H."/>
            <person name="Kanai T."/>
            <person name="Matsumi R."/>
            <person name="Fujiwara S."/>
            <person name="Imanaka T."/>
        </authorList>
    </citation>
    <scope>NUCLEOTIDE SEQUENCE [LARGE SCALE GENOMIC DNA]</scope>
    <source>
        <strain evidence="3">ATCC BAA-918 / JCM 12380 / KOD1</strain>
    </source>
</reference>
<evidence type="ECO:0000313" key="3">
    <source>
        <dbReference type="Proteomes" id="UP000000536"/>
    </source>
</evidence>
<dbReference type="Proteomes" id="UP000000536">
    <property type="component" value="Chromosome"/>
</dbReference>
<sequence>MVNAEKIERLIDEIVEEMRNAKTPEELEALQRKVEMLEDLIEAVEGDKDIEKAAILMDKIGPIMEDIIEPIKELLKELYNPEKMAAMGKSVADFYKNLVEAGMDKEAALELTKEYMASINVVKTLTETFANMMASKGGNVSVNIPLGHKKVREIEIEEEEEKEE</sequence>
<proteinExistence type="predicted"/>
<protein>
    <recommendedName>
        <fullName evidence="4">DUF1641 domain-containing protein</fullName>
    </recommendedName>
</protein>
<dbReference type="HOGENOM" id="CLU_134837_0_0_2"/>
<evidence type="ECO:0008006" key="4">
    <source>
        <dbReference type="Google" id="ProtNLM"/>
    </source>
</evidence>
<dbReference type="AlphaFoldDB" id="Q5JFQ2"/>
<dbReference type="RefSeq" id="WP_011249181.1">
    <property type="nucleotide sequence ID" value="NC_006624.1"/>
</dbReference>
<keyword evidence="3" id="KW-1185">Reference proteome</keyword>
<dbReference type="STRING" id="69014.TK0226"/>
<feature type="coiled-coil region" evidence="1">
    <location>
        <begin position="20"/>
        <end position="47"/>
    </location>
</feature>
<dbReference type="KEGG" id="tko:TK0226"/>
<accession>Q5JFQ2</accession>
<dbReference type="OrthoDB" id="101799at2157"/>